<reference evidence="1 2" key="2">
    <citation type="submission" date="2020-03" db="EMBL/GenBank/DDBJ databases">
        <authorList>
            <person name="Ichikawa N."/>
            <person name="Kimura A."/>
            <person name="Kitahashi Y."/>
            <person name="Uohara A."/>
        </authorList>
    </citation>
    <scope>NUCLEOTIDE SEQUENCE [LARGE SCALE GENOMIC DNA]</scope>
    <source>
        <strain evidence="1 2">NBRC 105367</strain>
    </source>
</reference>
<dbReference type="Proteomes" id="UP000503011">
    <property type="component" value="Chromosome"/>
</dbReference>
<reference evidence="1 2" key="1">
    <citation type="submission" date="2020-03" db="EMBL/GenBank/DDBJ databases">
        <title>Whole genome shotgun sequence of Phytohabitans suffuscus NBRC 105367.</title>
        <authorList>
            <person name="Komaki H."/>
            <person name="Tamura T."/>
        </authorList>
    </citation>
    <scope>NUCLEOTIDE SEQUENCE [LARGE SCALE GENOMIC DNA]</scope>
    <source>
        <strain evidence="1 2">NBRC 105367</strain>
    </source>
</reference>
<accession>A0A6F8YKG8</accession>
<name>A0A6F8YKG8_9ACTN</name>
<dbReference type="EMBL" id="AP022871">
    <property type="protein sequence ID" value="BCB86567.1"/>
    <property type="molecule type" value="Genomic_DNA"/>
</dbReference>
<dbReference type="KEGG" id="psuu:Psuf_038800"/>
<sequence length="212" mass="23253">MAAARDAAGGLADGTRGLVDGFDFDEHAYLSSGGYVKELLAEAEARGLSIVEDDDRLLCYPSLLRILPGDAAVEVDKARDRRLRPSVLVTALARAQERGPKFKAEAFLDSLRSAYELLVSSTDKRADAVVRLVDIWSALTMLPGQRSQYSKQEFARDLYLLDQSGVTHTTRSPRTLRWAASTGTKGSGTLVTVARNGQQQRYWGVSFTEEPQ</sequence>
<proteinExistence type="predicted"/>
<evidence type="ECO:0000313" key="1">
    <source>
        <dbReference type="EMBL" id="BCB86567.1"/>
    </source>
</evidence>
<gene>
    <name evidence="1" type="ORF">Psuf_038800</name>
</gene>
<protein>
    <submittedName>
        <fullName evidence="1">Uncharacterized protein</fullName>
    </submittedName>
</protein>
<organism evidence="1 2">
    <name type="scientific">Phytohabitans suffuscus</name>
    <dbReference type="NCBI Taxonomy" id="624315"/>
    <lineage>
        <taxon>Bacteria</taxon>
        <taxon>Bacillati</taxon>
        <taxon>Actinomycetota</taxon>
        <taxon>Actinomycetes</taxon>
        <taxon>Micromonosporales</taxon>
        <taxon>Micromonosporaceae</taxon>
    </lineage>
</organism>
<evidence type="ECO:0000313" key="2">
    <source>
        <dbReference type="Proteomes" id="UP000503011"/>
    </source>
</evidence>
<dbReference type="AlphaFoldDB" id="A0A6F8YKG8"/>
<dbReference type="RefSeq" id="WP_173158332.1">
    <property type="nucleotide sequence ID" value="NZ_AP022871.1"/>
</dbReference>
<keyword evidence="2" id="KW-1185">Reference proteome</keyword>